<organism evidence="1 2">
    <name type="scientific">Rattus norvegicus</name>
    <name type="common">Rat</name>
    <dbReference type="NCBI Taxonomy" id="10116"/>
    <lineage>
        <taxon>Eukaryota</taxon>
        <taxon>Metazoa</taxon>
        <taxon>Chordata</taxon>
        <taxon>Craniata</taxon>
        <taxon>Vertebrata</taxon>
        <taxon>Euteleostomi</taxon>
        <taxon>Mammalia</taxon>
        <taxon>Eutheria</taxon>
        <taxon>Euarchontoglires</taxon>
        <taxon>Glires</taxon>
        <taxon>Rodentia</taxon>
        <taxon>Myomorpha</taxon>
        <taxon>Muroidea</taxon>
        <taxon>Muridae</taxon>
        <taxon>Murinae</taxon>
        <taxon>Rattus</taxon>
    </lineage>
</organism>
<protein>
    <submittedName>
        <fullName evidence="1">RCG63724</fullName>
    </submittedName>
</protein>
<evidence type="ECO:0000313" key="2">
    <source>
        <dbReference type="Proteomes" id="UP000234681"/>
    </source>
</evidence>
<reference evidence="1 2" key="1">
    <citation type="submission" date="2005-09" db="EMBL/GenBank/DDBJ databases">
        <authorList>
            <person name="Mural R.J."/>
            <person name="Li P.W."/>
            <person name="Adams M.D."/>
            <person name="Amanatides P.G."/>
            <person name="Baden-Tillson H."/>
            <person name="Barnstead M."/>
            <person name="Chin S.H."/>
            <person name="Dew I."/>
            <person name="Evans C.A."/>
            <person name="Ferriera S."/>
            <person name="Flanigan M."/>
            <person name="Fosler C."/>
            <person name="Glodek A."/>
            <person name="Gu Z."/>
            <person name="Holt R.A."/>
            <person name="Jennings D."/>
            <person name="Kraft C.L."/>
            <person name="Lu F."/>
            <person name="Nguyen T."/>
            <person name="Nusskern D.R."/>
            <person name="Pfannkoch C.M."/>
            <person name="Sitter C."/>
            <person name="Sutton G.G."/>
            <person name="Venter J.C."/>
            <person name="Wang Z."/>
            <person name="Woodage T."/>
            <person name="Zheng X.H."/>
            <person name="Zhong F."/>
        </authorList>
    </citation>
    <scope>NUCLEOTIDE SEQUENCE [LARGE SCALE GENOMIC DNA]</scope>
    <source>
        <strain>BN</strain>
        <strain evidence="2">Sprague-Dawley</strain>
    </source>
</reference>
<dbReference type="Proteomes" id="UP000234681">
    <property type="component" value="Chromosome 1"/>
</dbReference>
<dbReference type="EMBL" id="CH473956">
    <property type="protein sequence ID" value="EDM17709.1"/>
    <property type="molecule type" value="Genomic_DNA"/>
</dbReference>
<proteinExistence type="predicted"/>
<dbReference type="AlphaFoldDB" id="A6I8H1"/>
<name>A6I8H1_RAT</name>
<sequence>MGPCPLTKCSPVVLIATVPDTRLRFSVAFLGYTRDFAVLGYPNLGSYRMPMRSEPYDRERPKQGQNSMNECRLESLTTDFCLVALPEPSACDFNTKNDGTSWYLSYLLPGRDRKVEGWAGAVITGRVLGLRNTQHYC</sequence>
<accession>A6I8H1</accession>
<evidence type="ECO:0000313" key="1">
    <source>
        <dbReference type="EMBL" id="EDM17709.1"/>
    </source>
</evidence>
<gene>
    <name evidence="1" type="ORF">rCG_63724</name>
</gene>